<evidence type="ECO:0000313" key="2">
    <source>
        <dbReference type="EMBL" id="SNT73455.1"/>
    </source>
</evidence>
<dbReference type="EMBL" id="FZQA01000003">
    <property type="protein sequence ID" value="SNT73455.1"/>
    <property type="molecule type" value="Genomic_DNA"/>
</dbReference>
<organism evidence="2 3">
    <name type="scientific">Amphiplicatus metriothermophilus</name>
    <dbReference type="NCBI Taxonomy" id="1519374"/>
    <lineage>
        <taxon>Bacteria</taxon>
        <taxon>Pseudomonadati</taxon>
        <taxon>Pseudomonadota</taxon>
        <taxon>Alphaproteobacteria</taxon>
        <taxon>Parvularculales</taxon>
        <taxon>Parvularculaceae</taxon>
        <taxon>Amphiplicatus</taxon>
    </lineage>
</organism>
<dbReference type="Pfam" id="PF13469">
    <property type="entry name" value="Sulfotransfer_3"/>
    <property type="match status" value="1"/>
</dbReference>
<keyword evidence="1 2" id="KW-0808">Transferase</keyword>
<dbReference type="InterPro" id="IPR026634">
    <property type="entry name" value="TPST-like"/>
</dbReference>
<dbReference type="Proteomes" id="UP000198346">
    <property type="component" value="Unassembled WGS sequence"/>
</dbReference>
<sequence>MQATRFNRKFVFIAGLHRSGTTLLADLLGAHPDISAFRNTGAYMDEGQHLQSVYPVGHVWGGDAVGRFGFDPFAHLTEKSPLARPEKADALFAQWARYWDLSKPVLLEKSPPNIIRTRYLQACFPESYFVVITRHPVANAVATKKWCGRNPLIGIMANWAVCHVRFLRDQARLKNAMVIKYEDLVAEPARILRAVTDFIGLAPLAPADHDLRRDVNEKYFARWREASAGPLGRAAAAAGRLFLEGSFRRFGYSFDEARG</sequence>
<dbReference type="InterPro" id="IPR027417">
    <property type="entry name" value="P-loop_NTPase"/>
</dbReference>
<dbReference type="SUPFAM" id="SSF52540">
    <property type="entry name" value="P-loop containing nucleoside triphosphate hydrolases"/>
    <property type="match status" value="1"/>
</dbReference>
<proteinExistence type="predicted"/>
<name>A0A239PT53_9PROT</name>
<gene>
    <name evidence="2" type="ORF">SAMN06297382_1822</name>
</gene>
<dbReference type="RefSeq" id="WP_089412281.1">
    <property type="nucleotide sequence ID" value="NZ_FZQA01000003.1"/>
</dbReference>
<dbReference type="GO" id="GO:0008476">
    <property type="term" value="F:protein-tyrosine sulfotransferase activity"/>
    <property type="evidence" value="ECO:0007669"/>
    <property type="project" value="InterPro"/>
</dbReference>
<dbReference type="OrthoDB" id="9777890at2"/>
<reference evidence="2 3" key="1">
    <citation type="submission" date="2017-07" db="EMBL/GenBank/DDBJ databases">
        <authorList>
            <person name="Sun Z.S."/>
            <person name="Albrecht U."/>
            <person name="Echele G."/>
            <person name="Lee C.C."/>
        </authorList>
    </citation>
    <scope>NUCLEOTIDE SEQUENCE [LARGE SCALE GENOMIC DNA]</scope>
    <source>
        <strain evidence="2 3">CGMCC 1.12710</strain>
    </source>
</reference>
<dbReference type="AlphaFoldDB" id="A0A239PT53"/>
<dbReference type="Gene3D" id="3.40.50.300">
    <property type="entry name" value="P-loop containing nucleotide triphosphate hydrolases"/>
    <property type="match status" value="1"/>
</dbReference>
<evidence type="ECO:0000256" key="1">
    <source>
        <dbReference type="ARBA" id="ARBA00022679"/>
    </source>
</evidence>
<protein>
    <submittedName>
        <fullName evidence="2">Sulfotransferase family protein</fullName>
    </submittedName>
</protein>
<evidence type="ECO:0000313" key="3">
    <source>
        <dbReference type="Proteomes" id="UP000198346"/>
    </source>
</evidence>
<accession>A0A239PT53</accession>
<keyword evidence="3" id="KW-1185">Reference proteome</keyword>
<dbReference type="PANTHER" id="PTHR12788:SF10">
    <property type="entry name" value="PROTEIN-TYROSINE SULFOTRANSFERASE"/>
    <property type="match status" value="1"/>
</dbReference>
<dbReference type="PANTHER" id="PTHR12788">
    <property type="entry name" value="PROTEIN-TYROSINE SULFOTRANSFERASE 2"/>
    <property type="match status" value="1"/>
</dbReference>